<gene>
    <name evidence="1" type="ORF">LCGC14_1248970</name>
</gene>
<proteinExistence type="predicted"/>
<accession>A0A0F9L3K3</accession>
<dbReference type="AlphaFoldDB" id="A0A0F9L3K3"/>
<name>A0A0F9L3K3_9ZZZZ</name>
<organism evidence="1">
    <name type="scientific">marine sediment metagenome</name>
    <dbReference type="NCBI Taxonomy" id="412755"/>
    <lineage>
        <taxon>unclassified sequences</taxon>
        <taxon>metagenomes</taxon>
        <taxon>ecological metagenomes</taxon>
    </lineage>
</organism>
<dbReference type="EMBL" id="LAZR01006819">
    <property type="protein sequence ID" value="KKM89409.1"/>
    <property type="molecule type" value="Genomic_DNA"/>
</dbReference>
<sequence length="78" mass="8971">MLSTEEKINILASGKLALVDSTIKAIEEENKGRNGDKWWTNSWNLMDILITIQDPKTLLNTAQINTLYEKLLDFKYLT</sequence>
<reference evidence="1" key="1">
    <citation type="journal article" date="2015" name="Nature">
        <title>Complex archaea that bridge the gap between prokaryotes and eukaryotes.</title>
        <authorList>
            <person name="Spang A."/>
            <person name="Saw J.H."/>
            <person name="Jorgensen S.L."/>
            <person name="Zaremba-Niedzwiedzka K."/>
            <person name="Martijn J."/>
            <person name="Lind A.E."/>
            <person name="van Eijk R."/>
            <person name="Schleper C."/>
            <person name="Guy L."/>
            <person name="Ettema T.J."/>
        </authorList>
    </citation>
    <scope>NUCLEOTIDE SEQUENCE</scope>
</reference>
<protein>
    <submittedName>
        <fullName evidence="1">Uncharacterized protein</fullName>
    </submittedName>
</protein>
<comment type="caution">
    <text evidence="1">The sequence shown here is derived from an EMBL/GenBank/DDBJ whole genome shotgun (WGS) entry which is preliminary data.</text>
</comment>
<evidence type="ECO:0000313" key="1">
    <source>
        <dbReference type="EMBL" id="KKM89409.1"/>
    </source>
</evidence>